<evidence type="ECO:0000256" key="1">
    <source>
        <dbReference type="SAM" id="MobiDB-lite"/>
    </source>
</evidence>
<evidence type="ECO:0000313" key="3">
    <source>
        <dbReference type="Proteomes" id="UP001501231"/>
    </source>
</evidence>
<comment type="caution">
    <text evidence="2">The sequence shown here is derived from an EMBL/GenBank/DDBJ whole genome shotgun (WGS) entry which is preliminary data.</text>
</comment>
<name>A0ABN3KD68_9ACTN</name>
<feature type="compositionally biased region" description="Polar residues" evidence="1">
    <location>
        <begin position="16"/>
        <end position="26"/>
    </location>
</feature>
<keyword evidence="3" id="KW-1185">Reference proteome</keyword>
<reference evidence="2 3" key="1">
    <citation type="journal article" date="2019" name="Int. J. Syst. Evol. Microbiol.">
        <title>The Global Catalogue of Microorganisms (GCM) 10K type strain sequencing project: providing services to taxonomists for standard genome sequencing and annotation.</title>
        <authorList>
            <consortium name="The Broad Institute Genomics Platform"/>
            <consortium name="The Broad Institute Genome Sequencing Center for Infectious Disease"/>
            <person name="Wu L."/>
            <person name="Ma J."/>
        </authorList>
    </citation>
    <scope>NUCLEOTIDE SEQUENCE [LARGE SCALE GENOMIC DNA]</scope>
    <source>
        <strain evidence="2 3">JCM 3325</strain>
    </source>
</reference>
<feature type="region of interest" description="Disordered" evidence="1">
    <location>
        <begin position="1"/>
        <end position="26"/>
    </location>
</feature>
<organism evidence="2 3">
    <name type="scientific">Actinomadura vinacea</name>
    <dbReference type="NCBI Taxonomy" id="115336"/>
    <lineage>
        <taxon>Bacteria</taxon>
        <taxon>Bacillati</taxon>
        <taxon>Actinomycetota</taxon>
        <taxon>Actinomycetes</taxon>
        <taxon>Streptosporangiales</taxon>
        <taxon>Thermomonosporaceae</taxon>
        <taxon>Actinomadura</taxon>
    </lineage>
</organism>
<dbReference type="Proteomes" id="UP001501231">
    <property type="component" value="Unassembled WGS sequence"/>
</dbReference>
<gene>
    <name evidence="2" type="ORF">GCM10010191_89430</name>
</gene>
<evidence type="ECO:0000313" key="2">
    <source>
        <dbReference type="EMBL" id="GAA2456202.1"/>
    </source>
</evidence>
<accession>A0ABN3KD68</accession>
<sequence length="152" mass="14613">MVCDVPHRSRARAISGESSSGVPSTVARNIPKTGLAAQDTRSSNHPFTARLAMHPTSTNPHSSPPDFCCPVPGEEAGAGSGDGAAGLELVGCGAGLDDGAGGGVLGVGAVGDGAWVREGAGDGVSATPGAAPAIRVTAAITSKPAATATCPS</sequence>
<dbReference type="EMBL" id="BAAARW010000044">
    <property type="protein sequence ID" value="GAA2456202.1"/>
    <property type="molecule type" value="Genomic_DNA"/>
</dbReference>
<proteinExistence type="predicted"/>
<protein>
    <submittedName>
        <fullName evidence="2">Uncharacterized protein</fullName>
    </submittedName>
</protein>